<dbReference type="AlphaFoldDB" id="A0A1G9S153"/>
<dbReference type="RefSeq" id="WP_217636080.1">
    <property type="nucleotide sequence ID" value="NZ_FNHE01000004.1"/>
</dbReference>
<organism evidence="1 2">
    <name type="scientific">Geodermatophilus siccatus</name>
    <dbReference type="NCBI Taxonomy" id="1137991"/>
    <lineage>
        <taxon>Bacteria</taxon>
        <taxon>Bacillati</taxon>
        <taxon>Actinomycetota</taxon>
        <taxon>Actinomycetes</taxon>
        <taxon>Geodermatophilales</taxon>
        <taxon>Geodermatophilaceae</taxon>
        <taxon>Geodermatophilus</taxon>
    </lineage>
</organism>
<evidence type="ECO:0008006" key="3">
    <source>
        <dbReference type="Google" id="ProtNLM"/>
    </source>
</evidence>
<keyword evidence="2" id="KW-1185">Reference proteome</keyword>
<dbReference type="InterPro" id="IPR007061">
    <property type="entry name" value="MST-like"/>
</dbReference>
<dbReference type="InterPro" id="IPR034660">
    <property type="entry name" value="DinB/YfiT-like"/>
</dbReference>
<dbReference type="Gene3D" id="1.20.120.450">
    <property type="entry name" value="dinb family like domain"/>
    <property type="match status" value="1"/>
</dbReference>
<dbReference type="Pfam" id="PF04978">
    <property type="entry name" value="MST"/>
    <property type="match status" value="1"/>
</dbReference>
<sequence length="173" mass="19346">MTPEDDRTEPPLTGDEVPLVTGFLQYQRETLAWKCAGLTPQQLAIRAVPTSELTLLGVVRHLAAVETGWLVGFGGLPYDIWPDVVRDRDEQFRVDPDTVTQADVDAAWATWHAVTEAVGKVVDQLPLDTADRPWGRHDEYSLRWVLLHLVEEYARHNGHADLLREAIDGATGE</sequence>
<dbReference type="STRING" id="1137991.SAMN05660642_02163"/>
<evidence type="ECO:0000313" key="2">
    <source>
        <dbReference type="Proteomes" id="UP000198680"/>
    </source>
</evidence>
<name>A0A1G9S153_9ACTN</name>
<accession>A0A1G9S153</accession>
<dbReference type="EMBL" id="FNHE01000004">
    <property type="protein sequence ID" value="SDM29213.1"/>
    <property type="molecule type" value="Genomic_DNA"/>
</dbReference>
<reference evidence="2" key="1">
    <citation type="submission" date="2016-10" db="EMBL/GenBank/DDBJ databases">
        <authorList>
            <person name="Varghese N."/>
            <person name="Submissions S."/>
        </authorList>
    </citation>
    <scope>NUCLEOTIDE SEQUENCE [LARGE SCALE GENOMIC DNA]</scope>
    <source>
        <strain evidence="2">DSM 45419</strain>
    </source>
</reference>
<dbReference type="Proteomes" id="UP000198680">
    <property type="component" value="Unassembled WGS sequence"/>
</dbReference>
<evidence type="ECO:0000313" key="1">
    <source>
        <dbReference type="EMBL" id="SDM29213.1"/>
    </source>
</evidence>
<dbReference type="SUPFAM" id="SSF109854">
    <property type="entry name" value="DinB/YfiT-like putative metalloenzymes"/>
    <property type="match status" value="1"/>
</dbReference>
<proteinExistence type="predicted"/>
<gene>
    <name evidence="1" type="ORF">SAMN05660642_02163</name>
</gene>
<protein>
    <recommendedName>
        <fullName evidence="3">DinB superfamily protein</fullName>
    </recommendedName>
</protein>